<dbReference type="InterPro" id="IPR025202">
    <property type="entry name" value="PLD-like_dom"/>
</dbReference>
<dbReference type="InterPro" id="IPR027379">
    <property type="entry name" value="CLS_N"/>
</dbReference>
<feature type="active site" evidence="12">
    <location>
        <position position="424"/>
    </location>
</feature>
<evidence type="ECO:0000256" key="3">
    <source>
        <dbReference type="ARBA" id="ARBA00022516"/>
    </source>
</evidence>
<evidence type="ECO:0000256" key="13">
    <source>
        <dbReference type="NCBIfam" id="TIGR04265"/>
    </source>
</evidence>
<evidence type="ECO:0000256" key="4">
    <source>
        <dbReference type="ARBA" id="ARBA00022679"/>
    </source>
</evidence>
<dbReference type="InterPro" id="IPR022924">
    <property type="entry name" value="Cardiolipin_synthase"/>
</dbReference>
<evidence type="ECO:0000259" key="14">
    <source>
        <dbReference type="PROSITE" id="PS50035"/>
    </source>
</evidence>
<feature type="active site" evidence="12">
    <location>
        <position position="245"/>
    </location>
</feature>
<name>A0ABT9VH50_9BACI</name>
<feature type="active site" evidence="12">
    <location>
        <position position="243"/>
    </location>
</feature>
<dbReference type="CDD" id="cd09112">
    <property type="entry name" value="PLDc_CLS_2"/>
    <property type="match status" value="1"/>
</dbReference>
<reference evidence="15 16" key="1">
    <citation type="submission" date="2023-07" db="EMBL/GenBank/DDBJ databases">
        <title>Genomic Encyclopedia of Type Strains, Phase IV (KMG-IV): sequencing the most valuable type-strain genomes for metagenomic binning, comparative biology and taxonomic classification.</title>
        <authorList>
            <person name="Goeker M."/>
        </authorList>
    </citation>
    <scope>NUCLEOTIDE SEQUENCE [LARGE SCALE GENOMIC DNA]</scope>
    <source>
        <strain evidence="15 16">DSM 16460</strain>
    </source>
</reference>
<keyword evidence="8 12" id="KW-0443">Lipid metabolism</keyword>
<dbReference type="Gene3D" id="3.30.870.10">
    <property type="entry name" value="Endonuclease Chain A"/>
    <property type="match status" value="2"/>
</dbReference>
<feature type="transmembrane region" description="Helical" evidence="12">
    <location>
        <begin position="62"/>
        <end position="79"/>
    </location>
</feature>
<dbReference type="PROSITE" id="PS50035">
    <property type="entry name" value="PLD"/>
    <property type="match status" value="2"/>
</dbReference>
<keyword evidence="5 12" id="KW-0812">Transmembrane</keyword>
<evidence type="ECO:0000256" key="7">
    <source>
        <dbReference type="ARBA" id="ARBA00022989"/>
    </source>
</evidence>
<dbReference type="HAMAP" id="MF_01916">
    <property type="entry name" value="Cardiolipin_synth_Cls"/>
    <property type="match status" value="1"/>
</dbReference>
<dbReference type="InterPro" id="IPR001736">
    <property type="entry name" value="PLipase_D/transphosphatidylase"/>
</dbReference>
<dbReference type="CDD" id="cd09110">
    <property type="entry name" value="PLDc_CLS_1"/>
    <property type="match status" value="1"/>
</dbReference>
<dbReference type="EC" id="2.7.8.-" evidence="12 13"/>
<sequence>MLKWIQVLVFTAIVFATGYLSYVIWEGRIITTFSLFVTISAVLIGFMIFIENRQPSQTINWILVFAAFPVLGFFFYLIFGRNYKKRKRYDEKQEQDEEAFNKIEGHRPIQEEDLNQMGDHQKMFFRLAHELGNSPVSFNSQTQVLTNGSEKFPAILEALKKARHHIHLEYYIVRHDEIGQEIKKVLIDKAKEGVEVRFLYDAVGSWRLSDSFKQDLRDAGVKLKAFAPVRLPFIGSRINFRNHRKIIVVDGEQGFMGGLNIGDEYLGRNAHFGEWRDTHLFVRGEAVRTLQLIFLQDWYYETDEHLLTQDYLSPEIVITHSEAGGVQLIADGPDTQWENIKKLYFSMIISAKKSIWIASPYFIPDDDILTAMKVASLSGVDVRLMMPSVPDKRIVYHASRSYYPELMEAGVKVYEYSRGFLHSKVIIVDEELASIGTSNMDMRSFHLNFEVNAFLFRTDSTAKLVEDFRQDFDESREIDLNSFNKRSILIRVTESFFRLLSPLL</sequence>
<evidence type="ECO:0000256" key="8">
    <source>
        <dbReference type="ARBA" id="ARBA00023098"/>
    </source>
</evidence>
<evidence type="ECO:0000256" key="9">
    <source>
        <dbReference type="ARBA" id="ARBA00023136"/>
    </source>
</evidence>
<proteinExistence type="inferred from homology"/>
<comment type="function">
    <text evidence="12">Catalyzes the reversible phosphatidyl group transfer from one phosphatidylglycerol molecule to another to form cardiolipin (CL) (diphosphatidylglycerol) and glycerol.</text>
</comment>
<dbReference type="NCBIfam" id="TIGR04265">
    <property type="entry name" value="bac_cardiolipin"/>
    <property type="match status" value="1"/>
</dbReference>
<comment type="subcellular location">
    <subcellularLocation>
        <location evidence="1 12">Cell membrane</location>
        <topology evidence="1 12">Multi-pass membrane protein</topology>
    </subcellularLocation>
</comment>
<feature type="domain" description="PLD phosphodiesterase" evidence="14">
    <location>
        <begin position="238"/>
        <end position="265"/>
    </location>
</feature>
<comment type="similarity">
    <text evidence="12">Belongs to the phospholipase D family. Cardiolipin synthase subfamily.</text>
</comment>
<keyword evidence="16" id="KW-1185">Reference proteome</keyword>
<keyword evidence="10 12" id="KW-0594">Phospholipid biosynthesis</keyword>
<dbReference type="Pfam" id="PF13091">
    <property type="entry name" value="PLDc_2"/>
    <property type="match status" value="2"/>
</dbReference>
<accession>A0ABT9VH50</accession>
<dbReference type="PANTHER" id="PTHR21248:SF20">
    <property type="entry name" value="CARDIOLIPIN SYNTHASE YWIE-RELATED"/>
    <property type="match status" value="1"/>
</dbReference>
<feature type="domain" description="PLD phosphodiesterase" evidence="14">
    <location>
        <begin position="417"/>
        <end position="444"/>
    </location>
</feature>
<feature type="active site" evidence="12">
    <location>
        <position position="429"/>
    </location>
</feature>
<evidence type="ECO:0000256" key="12">
    <source>
        <dbReference type="HAMAP-Rule" id="MF_01916"/>
    </source>
</evidence>
<evidence type="ECO:0000256" key="6">
    <source>
        <dbReference type="ARBA" id="ARBA00022737"/>
    </source>
</evidence>
<evidence type="ECO:0000313" key="16">
    <source>
        <dbReference type="Proteomes" id="UP001224359"/>
    </source>
</evidence>
<keyword evidence="6" id="KW-0677">Repeat</keyword>
<keyword evidence="7 12" id="KW-1133">Transmembrane helix</keyword>
<comment type="catalytic activity">
    <reaction evidence="12">
        <text>2 a 1,2-diacyl-sn-glycero-3-phospho-(1'-sn-glycerol) = a cardiolipin + glycerol</text>
        <dbReference type="Rhea" id="RHEA:31451"/>
        <dbReference type="ChEBI" id="CHEBI:17754"/>
        <dbReference type="ChEBI" id="CHEBI:62237"/>
        <dbReference type="ChEBI" id="CHEBI:64716"/>
    </reaction>
</comment>
<dbReference type="Proteomes" id="UP001224359">
    <property type="component" value="Unassembled WGS sequence"/>
</dbReference>
<dbReference type="SMART" id="SM00155">
    <property type="entry name" value="PLDc"/>
    <property type="match status" value="2"/>
</dbReference>
<evidence type="ECO:0000256" key="11">
    <source>
        <dbReference type="ARBA" id="ARBA00023264"/>
    </source>
</evidence>
<gene>
    <name evidence="15" type="ORF">J2S77_002292</name>
</gene>
<dbReference type="RefSeq" id="WP_306977436.1">
    <property type="nucleotide sequence ID" value="NZ_JAUSTQ010000010.1"/>
</dbReference>
<dbReference type="EMBL" id="JAUSTQ010000010">
    <property type="protein sequence ID" value="MDQ0160289.1"/>
    <property type="molecule type" value="Genomic_DNA"/>
</dbReference>
<keyword evidence="11 12" id="KW-1208">Phospholipid metabolism</keyword>
<organism evidence="15 16">
    <name type="scientific">Alkalibacillus salilacus</name>
    <dbReference type="NCBI Taxonomy" id="284582"/>
    <lineage>
        <taxon>Bacteria</taxon>
        <taxon>Bacillati</taxon>
        <taxon>Bacillota</taxon>
        <taxon>Bacilli</taxon>
        <taxon>Bacillales</taxon>
        <taxon>Bacillaceae</taxon>
        <taxon>Alkalibacillus</taxon>
    </lineage>
</organism>
<dbReference type="GO" id="GO:0016740">
    <property type="term" value="F:transferase activity"/>
    <property type="evidence" value="ECO:0007669"/>
    <property type="project" value="UniProtKB-KW"/>
</dbReference>
<feature type="transmembrane region" description="Helical" evidence="12">
    <location>
        <begin position="32"/>
        <end position="50"/>
    </location>
</feature>
<evidence type="ECO:0000256" key="5">
    <source>
        <dbReference type="ARBA" id="ARBA00022692"/>
    </source>
</evidence>
<protein>
    <recommendedName>
        <fullName evidence="12 13">Cardiolipin synthase</fullName>
        <shortName evidence="12">CL synthase</shortName>
        <ecNumber evidence="12 13">2.7.8.-</ecNumber>
    </recommendedName>
</protein>
<dbReference type="InterPro" id="IPR030874">
    <property type="entry name" value="Cardiolipin_synth_Firmi"/>
</dbReference>
<dbReference type="Pfam" id="PF13396">
    <property type="entry name" value="PLDc_N"/>
    <property type="match status" value="1"/>
</dbReference>
<keyword evidence="9 12" id="KW-0472">Membrane</keyword>
<evidence type="ECO:0000256" key="10">
    <source>
        <dbReference type="ARBA" id="ARBA00023209"/>
    </source>
</evidence>
<evidence type="ECO:0000256" key="1">
    <source>
        <dbReference type="ARBA" id="ARBA00004651"/>
    </source>
</evidence>
<keyword evidence="4 12" id="KW-0808">Transferase</keyword>
<evidence type="ECO:0000256" key="2">
    <source>
        <dbReference type="ARBA" id="ARBA00022475"/>
    </source>
</evidence>
<feature type="transmembrane region" description="Helical" evidence="12">
    <location>
        <begin position="6"/>
        <end position="25"/>
    </location>
</feature>
<keyword evidence="3 12" id="KW-0444">Lipid biosynthesis</keyword>
<keyword evidence="2 12" id="KW-1003">Cell membrane</keyword>
<feature type="active site" evidence="12">
    <location>
        <position position="422"/>
    </location>
</feature>
<feature type="active site" evidence="12">
    <location>
        <position position="250"/>
    </location>
</feature>
<dbReference type="SUPFAM" id="SSF56024">
    <property type="entry name" value="Phospholipase D/nuclease"/>
    <property type="match status" value="2"/>
</dbReference>
<dbReference type="PANTHER" id="PTHR21248">
    <property type="entry name" value="CARDIOLIPIN SYNTHASE"/>
    <property type="match status" value="1"/>
</dbReference>
<evidence type="ECO:0000313" key="15">
    <source>
        <dbReference type="EMBL" id="MDQ0160289.1"/>
    </source>
</evidence>
<comment type="caution">
    <text evidence="15">The sequence shown here is derived from an EMBL/GenBank/DDBJ whole genome shotgun (WGS) entry which is preliminary data.</text>
</comment>